<dbReference type="InterPro" id="IPR010982">
    <property type="entry name" value="Lambda_DNA-bd_dom_sf"/>
</dbReference>
<gene>
    <name evidence="2" type="ORF">ACFP3R_17765</name>
</gene>
<keyword evidence="3" id="KW-1185">Reference proteome</keyword>
<dbReference type="CDD" id="cd00093">
    <property type="entry name" value="HTH_XRE"/>
    <property type="match status" value="1"/>
</dbReference>
<comment type="caution">
    <text evidence="2">The sequence shown here is derived from an EMBL/GenBank/DDBJ whole genome shotgun (WGS) entry which is preliminary data.</text>
</comment>
<dbReference type="SMART" id="SM00530">
    <property type="entry name" value="HTH_XRE"/>
    <property type="match status" value="1"/>
</dbReference>
<proteinExistence type="predicted"/>
<dbReference type="SUPFAM" id="SSF47413">
    <property type="entry name" value="lambda repressor-like DNA-binding domains"/>
    <property type="match status" value="1"/>
</dbReference>
<sequence length="282" mass="31117">MRLGSTVRSRALGAELRAARRRLSLKVAALLEVLGVSPGWLSKLETGNRRTDARNVARLLGFYRVDSETFDRVMGLCRDVDDGVLVWEHGPGGVDEVPVVLGHEATAHEIFCYEAASVPALVQSDDYVRQVFGCDAEIERRVTARGKRQAVLGGRLSARYTFMVRELVLRHLGSDPEVAWGQLMNLIWLGDSGNVEVRVIACDAPAGCWESYSFTLMQSPEFRPVVHIGVMTCSIFLDEPRETGEYQRAAELLLDNALSAERSRELIAGLADEVDRLDGSGN</sequence>
<dbReference type="InterPro" id="IPR001387">
    <property type="entry name" value="Cro/C1-type_HTH"/>
</dbReference>
<organism evidence="2 3">
    <name type="scientific">Saccharothrix lopnurensis</name>
    <dbReference type="NCBI Taxonomy" id="1670621"/>
    <lineage>
        <taxon>Bacteria</taxon>
        <taxon>Bacillati</taxon>
        <taxon>Actinomycetota</taxon>
        <taxon>Actinomycetes</taxon>
        <taxon>Pseudonocardiales</taxon>
        <taxon>Pseudonocardiaceae</taxon>
        <taxon>Saccharothrix</taxon>
    </lineage>
</organism>
<evidence type="ECO:0000313" key="2">
    <source>
        <dbReference type="EMBL" id="MFC6091129.1"/>
    </source>
</evidence>
<dbReference type="Gene3D" id="1.10.260.40">
    <property type="entry name" value="lambda repressor-like DNA-binding domains"/>
    <property type="match status" value="1"/>
</dbReference>
<name>A0ABW1P750_9PSEU</name>
<dbReference type="RefSeq" id="WP_380637425.1">
    <property type="nucleotide sequence ID" value="NZ_JBHSQO010000016.1"/>
</dbReference>
<evidence type="ECO:0000313" key="3">
    <source>
        <dbReference type="Proteomes" id="UP001596220"/>
    </source>
</evidence>
<dbReference type="EMBL" id="JBHSQO010000016">
    <property type="protein sequence ID" value="MFC6091129.1"/>
    <property type="molecule type" value="Genomic_DNA"/>
</dbReference>
<dbReference type="InterPro" id="IPR043917">
    <property type="entry name" value="DUF5753"/>
</dbReference>
<accession>A0ABW1P750</accession>
<dbReference type="Proteomes" id="UP001596220">
    <property type="component" value="Unassembled WGS sequence"/>
</dbReference>
<dbReference type="Pfam" id="PF19054">
    <property type="entry name" value="DUF5753"/>
    <property type="match status" value="1"/>
</dbReference>
<evidence type="ECO:0000259" key="1">
    <source>
        <dbReference type="PROSITE" id="PS50943"/>
    </source>
</evidence>
<reference evidence="3" key="1">
    <citation type="journal article" date="2019" name="Int. J. Syst. Evol. Microbiol.">
        <title>The Global Catalogue of Microorganisms (GCM) 10K type strain sequencing project: providing services to taxonomists for standard genome sequencing and annotation.</title>
        <authorList>
            <consortium name="The Broad Institute Genomics Platform"/>
            <consortium name="The Broad Institute Genome Sequencing Center for Infectious Disease"/>
            <person name="Wu L."/>
            <person name="Ma J."/>
        </authorList>
    </citation>
    <scope>NUCLEOTIDE SEQUENCE [LARGE SCALE GENOMIC DNA]</scope>
    <source>
        <strain evidence="3">CGMCC 4.7246</strain>
    </source>
</reference>
<protein>
    <submittedName>
        <fullName evidence="2">Helix-turn-helix domain-containing protein</fullName>
    </submittedName>
</protein>
<dbReference type="PROSITE" id="PS50943">
    <property type="entry name" value="HTH_CROC1"/>
    <property type="match status" value="1"/>
</dbReference>
<feature type="domain" description="HTH cro/C1-type" evidence="1">
    <location>
        <begin position="16"/>
        <end position="70"/>
    </location>
</feature>
<dbReference type="Pfam" id="PF13560">
    <property type="entry name" value="HTH_31"/>
    <property type="match status" value="1"/>
</dbReference>